<evidence type="ECO:0000313" key="2">
    <source>
        <dbReference type="Proteomes" id="UP001174932"/>
    </source>
</evidence>
<dbReference type="Pfam" id="PF25675">
    <property type="entry name" value="Phage_nozzle"/>
    <property type="match status" value="1"/>
</dbReference>
<proteinExistence type="predicted"/>
<sequence length="799" mass="88479">MVEVPKQEQFGKPPVYTLSSLVGGVSEQSPQDRPSHFMEAQQNCINSPLNGVHARPGGLVLGTTTYNFTDPFVHEIRRSSTEHYKILVEDGEMLIINLITGTLCSKRGFSKRSAYFKHTGPARTAFDAVTVDDTTFIVNRQKTVKMLPDLSPARPNKGIFYFRSGSYSTTYKCILKVNGTSYIASYPTPDNSDAGNAAYIKTNVLAREFADAFNIKKAEVAPALAAFTFAARGSNVVISCSDSSISWELDSEDGEGDTQLIAFSEWIGKFSDLPIRAPNGFVVGIRGSKSDQRDDYWVKFDGPETTGSWEEVVKPGIKYKLDPDTMPHLLKNVAKNAFSVERGVWNTRISGDGVNSAKTPNFVGKRIRSINFISGRLSLNTEGAFALSRARNAFCFFPDTAQTRLATDPIMFDIQSGTVTVIRSTVAASGKLFFWGDGNQLRLDSGDSALTEETADVIPSTNYDYDGRCRPASFGMSSVIFGTKVGDGSRLTEVLYRNGTPIGEVPLNEHCPRFIRGTLRQIIPNDASKTTVVITSNDTTIFVYKWFNQGENRIQSSWNKWTFGGADKVVAGAVNDGNLYLLIQIGSKLVTERFPLDPATSEFRDIRLDHRVDQTGASFDANHLATLDLPYTVSSELRGDYVAIENDDPTDGEVRGRTLKVTWVDGNTVQIQCRAGHHKFYFGSKNTASMRLSQLYLQSGDGTALPDHILIQKLRVSHAETSTYKVQIKNTRGEVLEAGRYDGRKTIAEQINNRQPKHFGEHDFPVQMRADECSLTLINDSPYPSRWVQAAYHIQPTTR</sequence>
<gene>
    <name evidence="1" type="ORF">Q4481_17620</name>
</gene>
<protein>
    <submittedName>
        <fullName evidence="1">Uncharacterized protein</fullName>
    </submittedName>
</protein>
<dbReference type="InterPro" id="IPR058003">
    <property type="entry name" value="Phage_gp12"/>
</dbReference>
<evidence type="ECO:0000313" key="1">
    <source>
        <dbReference type="EMBL" id="MDO6965784.1"/>
    </source>
</evidence>
<organism evidence="1 2">
    <name type="scientific">Rhizobium alvei</name>
    <dbReference type="NCBI Taxonomy" id="1132659"/>
    <lineage>
        <taxon>Bacteria</taxon>
        <taxon>Pseudomonadati</taxon>
        <taxon>Pseudomonadota</taxon>
        <taxon>Alphaproteobacteria</taxon>
        <taxon>Hyphomicrobiales</taxon>
        <taxon>Rhizobiaceae</taxon>
        <taxon>Rhizobium/Agrobacterium group</taxon>
        <taxon>Rhizobium</taxon>
    </lineage>
</organism>
<dbReference type="RefSeq" id="WP_304377714.1">
    <property type="nucleotide sequence ID" value="NZ_JAUOZU010000013.1"/>
</dbReference>
<name>A0ABT8YR83_9HYPH</name>
<keyword evidence="2" id="KW-1185">Reference proteome</keyword>
<comment type="caution">
    <text evidence="1">The sequence shown here is derived from an EMBL/GenBank/DDBJ whole genome shotgun (WGS) entry which is preliminary data.</text>
</comment>
<accession>A0ABT8YR83</accession>
<dbReference type="Proteomes" id="UP001174932">
    <property type="component" value="Unassembled WGS sequence"/>
</dbReference>
<reference evidence="1" key="1">
    <citation type="journal article" date="2015" name="Int. J. Syst. Evol. Microbiol.">
        <title>Rhizobium alvei sp. nov., isolated from a freshwater river.</title>
        <authorList>
            <person name="Sheu S.Y."/>
            <person name="Huang H.W."/>
            <person name="Young C.C."/>
            <person name="Chen W.M."/>
        </authorList>
    </citation>
    <scope>NUCLEOTIDE SEQUENCE</scope>
    <source>
        <strain evidence="1">TNR-22</strain>
    </source>
</reference>
<reference evidence="1" key="2">
    <citation type="submission" date="2023-07" db="EMBL/GenBank/DDBJ databases">
        <authorList>
            <person name="Shen H."/>
        </authorList>
    </citation>
    <scope>NUCLEOTIDE SEQUENCE</scope>
    <source>
        <strain evidence="1">TNR-22</strain>
    </source>
</reference>
<dbReference type="EMBL" id="JAUOZU010000013">
    <property type="protein sequence ID" value="MDO6965784.1"/>
    <property type="molecule type" value="Genomic_DNA"/>
</dbReference>